<keyword evidence="4" id="KW-1185">Reference proteome</keyword>
<proteinExistence type="inferred from homology"/>
<dbReference type="GO" id="GO:0005811">
    <property type="term" value="C:lipid droplet"/>
    <property type="evidence" value="ECO:0007669"/>
    <property type="project" value="TreeGrafter"/>
</dbReference>
<evidence type="ECO:0000259" key="2">
    <source>
        <dbReference type="Pfam" id="PF00561"/>
    </source>
</evidence>
<name>A0A9N9RNN2_9DIPT</name>
<evidence type="ECO:0000256" key="1">
    <source>
        <dbReference type="ARBA" id="ARBA00038097"/>
    </source>
</evidence>
<dbReference type="GO" id="GO:0052689">
    <property type="term" value="F:carboxylic ester hydrolase activity"/>
    <property type="evidence" value="ECO:0007669"/>
    <property type="project" value="TreeGrafter"/>
</dbReference>
<dbReference type="PANTHER" id="PTHR42886">
    <property type="entry name" value="RE40534P-RELATED"/>
    <property type="match status" value="1"/>
</dbReference>
<dbReference type="InterPro" id="IPR000073">
    <property type="entry name" value="AB_hydrolase_1"/>
</dbReference>
<dbReference type="Pfam" id="PF00561">
    <property type="entry name" value="Abhydrolase_1"/>
    <property type="match status" value="1"/>
</dbReference>
<dbReference type="InterPro" id="IPR029058">
    <property type="entry name" value="AB_hydrolase_fold"/>
</dbReference>
<dbReference type="PRINTS" id="PR00111">
    <property type="entry name" value="ABHYDROLASE"/>
</dbReference>
<feature type="domain" description="AB hydrolase-1" evidence="2">
    <location>
        <begin position="75"/>
        <end position="329"/>
    </location>
</feature>
<gene>
    <name evidence="3" type="ORF">CHIRRI_LOCUS2573</name>
</gene>
<reference evidence="3" key="2">
    <citation type="submission" date="2022-10" db="EMBL/GenBank/DDBJ databases">
        <authorList>
            <consortium name="ENA_rothamsted_submissions"/>
            <consortium name="culmorum"/>
            <person name="King R."/>
        </authorList>
    </citation>
    <scope>NUCLEOTIDE SEQUENCE</scope>
</reference>
<dbReference type="Gene3D" id="3.40.50.1820">
    <property type="entry name" value="alpha/beta hydrolase"/>
    <property type="match status" value="1"/>
</dbReference>
<accession>A0A9N9RNN2</accession>
<comment type="similarity">
    <text evidence="1">Belongs to the peptidase S33 family. ABHD4/ABHD5 subfamily.</text>
</comment>
<reference evidence="3" key="1">
    <citation type="submission" date="2022-01" db="EMBL/GenBank/DDBJ databases">
        <authorList>
            <person name="King R."/>
        </authorList>
    </citation>
    <scope>NUCLEOTIDE SEQUENCE</scope>
</reference>
<protein>
    <recommendedName>
        <fullName evidence="2">AB hydrolase-1 domain-containing protein</fullName>
    </recommendedName>
</protein>
<evidence type="ECO:0000313" key="3">
    <source>
        <dbReference type="EMBL" id="CAG9799608.1"/>
    </source>
</evidence>
<dbReference type="GO" id="GO:0055088">
    <property type="term" value="P:lipid homeostasis"/>
    <property type="evidence" value="ECO:0007669"/>
    <property type="project" value="TreeGrafter"/>
</dbReference>
<dbReference type="SUPFAM" id="SSF53474">
    <property type="entry name" value="alpha/beta-Hydrolases"/>
    <property type="match status" value="1"/>
</dbReference>
<dbReference type="GO" id="GO:0005739">
    <property type="term" value="C:mitochondrion"/>
    <property type="evidence" value="ECO:0007669"/>
    <property type="project" value="TreeGrafter"/>
</dbReference>
<organism evidence="3 4">
    <name type="scientific">Chironomus riparius</name>
    <dbReference type="NCBI Taxonomy" id="315576"/>
    <lineage>
        <taxon>Eukaryota</taxon>
        <taxon>Metazoa</taxon>
        <taxon>Ecdysozoa</taxon>
        <taxon>Arthropoda</taxon>
        <taxon>Hexapoda</taxon>
        <taxon>Insecta</taxon>
        <taxon>Pterygota</taxon>
        <taxon>Neoptera</taxon>
        <taxon>Endopterygota</taxon>
        <taxon>Diptera</taxon>
        <taxon>Nematocera</taxon>
        <taxon>Chironomoidea</taxon>
        <taxon>Chironomidae</taxon>
        <taxon>Chironominae</taxon>
        <taxon>Chironomus</taxon>
    </lineage>
</organism>
<dbReference type="GO" id="GO:0042171">
    <property type="term" value="F:lysophosphatidic acid acyltransferase activity"/>
    <property type="evidence" value="ECO:0007669"/>
    <property type="project" value="TreeGrafter"/>
</dbReference>
<dbReference type="OrthoDB" id="7457040at2759"/>
<evidence type="ECO:0000313" key="4">
    <source>
        <dbReference type="Proteomes" id="UP001153620"/>
    </source>
</evidence>
<dbReference type="Proteomes" id="UP001153620">
    <property type="component" value="Chromosome 1"/>
</dbReference>
<dbReference type="AlphaFoldDB" id="A0A9N9RNN2"/>
<dbReference type="GO" id="GO:0006654">
    <property type="term" value="P:phosphatidic acid biosynthetic process"/>
    <property type="evidence" value="ECO:0007669"/>
    <property type="project" value="TreeGrafter"/>
</dbReference>
<sequence length="355" mass="40748">MVNSTEIIPVDQPYRCKSYFRWNSHSKDLLNQSETILLSNVKVPFDTFYIQIGECVGDNDEIWTLSANTDCKNTPIVLVHGFAAALGFWLQNLDHLAENHPVYAIDLLGFGKSSRPEFADDADEIESQFCNSIEEWRKAMQIEKMILLGHSFGGFLSTSYAMKYEENIEHLILADPWGFTEKPDLSNRPYWQRSVIKVFGKVPPLGILRVAGPWGQWLIEKMRRDIMRKYENIVDDPKVVATYIHQCNTDNPTGEHAFKRLLHGGPWAKNPMVDRFKESFPTEIPVTFLYGAISWMNNTYGESIKESRSNSYTHIEHIENAGHHVYADNAEDFNRSVLNACKILKSHGNESRNKQ</sequence>
<dbReference type="EMBL" id="OU895877">
    <property type="protein sequence ID" value="CAG9799608.1"/>
    <property type="molecule type" value="Genomic_DNA"/>
</dbReference>
<dbReference type="PANTHER" id="PTHR42886:SF29">
    <property type="entry name" value="PUMMELIG, ISOFORM A"/>
    <property type="match status" value="1"/>
</dbReference>